<dbReference type="PRINTS" id="PR00723">
    <property type="entry name" value="SUBTILISIN"/>
</dbReference>
<feature type="active site" description="Charge relay system" evidence="9">
    <location>
        <position position="417"/>
    </location>
</feature>
<keyword evidence="6 9" id="KW-0378">Hydrolase</keyword>
<evidence type="ECO:0000256" key="7">
    <source>
        <dbReference type="ARBA" id="ARBA00022825"/>
    </source>
</evidence>
<comment type="caution">
    <text evidence="12">The sequence shown here is derived from an EMBL/GenBank/DDBJ whole genome shotgun (WGS) entry which is preliminary data.</text>
</comment>
<gene>
    <name evidence="12" type="ORF">FHY71_27265</name>
</gene>
<evidence type="ECO:0000256" key="1">
    <source>
        <dbReference type="ARBA" id="ARBA00001913"/>
    </source>
</evidence>
<dbReference type="InterPro" id="IPR036852">
    <property type="entry name" value="Peptidase_S8/S53_dom_sf"/>
</dbReference>
<organism evidence="12 13">
    <name type="scientific">Bacillus tropicus</name>
    <dbReference type="NCBI Taxonomy" id="2026188"/>
    <lineage>
        <taxon>Bacteria</taxon>
        <taxon>Bacillati</taxon>
        <taxon>Bacillota</taxon>
        <taxon>Bacilli</taxon>
        <taxon>Bacillales</taxon>
        <taxon>Bacillaceae</taxon>
        <taxon>Bacillus</taxon>
        <taxon>Bacillus cereus group</taxon>
    </lineage>
</organism>
<keyword evidence="8" id="KW-0106">Calcium</keyword>
<evidence type="ECO:0000256" key="4">
    <source>
        <dbReference type="ARBA" id="ARBA00022525"/>
    </source>
</evidence>
<dbReference type="InterPro" id="IPR023828">
    <property type="entry name" value="Peptidase_S8_Ser-AS"/>
</dbReference>
<dbReference type="RefSeq" id="WP_074619577.1">
    <property type="nucleotide sequence ID" value="NZ_JAJAQE010000017.1"/>
</dbReference>
<comment type="similarity">
    <text evidence="3 9 10">Belongs to the peptidase S8 family.</text>
</comment>
<evidence type="ECO:0000256" key="10">
    <source>
        <dbReference type="RuleBase" id="RU003355"/>
    </source>
</evidence>
<dbReference type="AlphaFoldDB" id="A0A5C4ZYY9"/>
<evidence type="ECO:0000313" key="13">
    <source>
        <dbReference type="Proteomes" id="UP000312495"/>
    </source>
</evidence>
<keyword evidence="7 9" id="KW-0720">Serine protease</keyword>
<dbReference type="PANTHER" id="PTHR43806:SF11">
    <property type="entry name" value="CEREVISIN-RELATED"/>
    <property type="match status" value="1"/>
</dbReference>
<reference evidence="12 13" key="1">
    <citation type="submission" date="2019-06" db="EMBL/GenBank/DDBJ databases">
        <title>Biocontrol Bacillus strains from Vietnam.</title>
        <authorList>
            <person name="Borriss R."/>
            <person name="Lasch P."/>
            <person name="Thanh Tam L.T."/>
            <person name="Luong P.T."/>
            <person name="Phuong Thao L.T."/>
            <person name="Kim Chung L.T."/>
        </authorList>
    </citation>
    <scope>NUCLEOTIDE SEQUENCE [LARGE SCALE GENOMIC DNA]</scope>
    <source>
        <strain evidence="12 13">SN1</strain>
    </source>
</reference>
<dbReference type="InterPro" id="IPR015500">
    <property type="entry name" value="Peptidase_S8_subtilisin-rel"/>
</dbReference>
<evidence type="ECO:0000259" key="11">
    <source>
        <dbReference type="Pfam" id="PF00082"/>
    </source>
</evidence>
<dbReference type="GO" id="GO:0004252">
    <property type="term" value="F:serine-type endopeptidase activity"/>
    <property type="evidence" value="ECO:0007669"/>
    <property type="project" value="UniProtKB-UniRule"/>
</dbReference>
<dbReference type="InterPro" id="IPR022398">
    <property type="entry name" value="Peptidase_S8_His-AS"/>
</dbReference>
<feature type="domain" description="Peptidase S8/S53" evidence="11">
    <location>
        <begin position="168"/>
        <end position="470"/>
    </location>
</feature>
<dbReference type="InterPro" id="IPR023827">
    <property type="entry name" value="Peptidase_S8_Asp-AS"/>
</dbReference>
<keyword evidence="5 9" id="KW-0645">Protease</keyword>
<evidence type="ECO:0000256" key="3">
    <source>
        <dbReference type="ARBA" id="ARBA00011073"/>
    </source>
</evidence>
<feature type="active site" description="Charge relay system" evidence="9">
    <location>
        <position position="176"/>
    </location>
</feature>
<dbReference type="Gene3D" id="3.40.50.200">
    <property type="entry name" value="Peptidase S8/S53 domain"/>
    <property type="match status" value="1"/>
</dbReference>
<protein>
    <submittedName>
        <fullName evidence="12">Peptidase S8</fullName>
    </submittedName>
</protein>
<dbReference type="EMBL" id="VEPV01000021">
    <property type="protein sequence ID" value="TNP10492.1"/>
    <property type="molecule type" value="Genomic_DNA"/>
</dbReference>
<dbReference type="Pfam" id="PF00082">
    <property type="entry name" value="Peptidase_S8"/>
    <property type="match status" value="1"/>
</dbReference>
<dbReference type="InterPro" id="IPR000209">
    <property type="entry name" value="Peptidase_S8/S53_dom"/>
</dbReference>
<evidence type="ECO:0000256" key="5">
    <source>
        <dbReference type="ARBA" id="ARBA00022670"/>
    </source>
</evidence>
<dbReference type="PROSITE" id="PS51892">
    <property type="entry name" value="SUBTILASE"/>
    <property type="match status" value="1"/>
</dbReference>
<name>A0A5C4ZYY9_9BACI</name>
<comment type="cofactor">
    <cofactor evidence="1">
        <name>Ca(2+)</name>
        <dbReference type="ChEBI" id="CHEBI:29108"/>
    </cofactor>
</comment>
<feature type="active site" description="Charge relay system" evidence="9">
    <location>
        <position position="210"/>
    </location>
</feature>
<accession>A0A5C4ZYY9</accession>
<dbReference type="PROSITE" id="PS00137">
    <property type="entry name" value="SUBTILASE_HIS"/>
    <property type="match status" value="1"/>
</dbReference>
<dbReference type="PANTHER" id="PTHR43806">
    <property type="entry name" value="PEPTIDASE S8"/>
    <property type="match status" value="1"/>
</dbReference>
<evidence type="ECO:0000313" key="12">
    <source>
        <dbReference type="EMBL" id="TNP10492.1"/>
    </source>
</evidence>
<keyword evidence="4" id="KW-0964">Secreted</keyword>
<evidence type="ECO:0000256" key="8">
    <source>
        <dbReference type="ARBA" id="ARBA00022837"/>
    </source>
</evidence>
<sequence length="483" mass="53033">MKSQRKQRNSLYISCILFGSLIGSVIFPATSPVSAQKIDAKTKQSYLFVFKEGSNLGRLSEDLKDKYKNINIDRIDDISAMRIESKGSYYSKEINDYISKKYKAILQDYSKEDIIFTEPLIKPIGNIVQKGVYRSTTIEEENPYQKWGWDIDKVTENGESYKTEEGNHEVKVAIVDSGLDFNHPDLKENIIEKGKSFISGITDTQDNLGHGTMVAGTIAANGKMKGIAPKVGIVPYKVFDKSGADSFDVIRAIIQAAQDDMDVINLSLGTYKSVKNKEEHATYTSYIRAIDYAKRKGSVVVASSGTEEKGFDISDPIALAKQRGFGQDAQYHLPGGLSNVITVSSSNKEDLLALNSNYGSNITIGAPGGDYGPLWISEGKADVRYMTMTTYPTNLPQSIVSQYVGFEKGYELMIGTSLAAPKVSATAALIIAEYKEKYGVKPSPEQVEHILYTGAELSTIVKAPNHFGHGIVNAKKSLDIVAQ</sequence>
<dbReference type="GO" id="GO:0005576">
    <property type="term" value="C:extracellular region"/>
    <property type="evidence" value="ECO:0007669"/>
    <property type="project" value="UniProtKB-SubCell"/>
</dbReference>
<dbReference type="PROSITE" id="PS00138">
    <property type="entry name" value="SUBTILASE_SER"/>
    <property type="match status" value="1"/>
</dbReference>
<dbReference type="PROSITE" id="PS00136">
    <property type="entry name" value="SUBTILASE_ASP"/>
    <property type="match status" value="1"/>
</dbReference>
<evidence type="ECO:0000256" key="6">
    <source>
        <dbReference type="ARBA" id="ARBA00022801"/>
    </source>
</evidence>
<proteinExistence type="inferred from homology"/>
<dbReference type="InterPro" id="IPR050131">
    <property type="entry name" value="Peptidase_S8_subtilisin-like"/>
</dbReference>
<dbReference type="Proteomes" id="UP000312495">
    <property type="component" value="Unassembled WGS sequence"/>
</dbReference>
<evidence type="ECO:0000256" key="2">
    <source>
        <dbReference type="ARBA" id="ARBA00004613"/>
    </source>
</evidence>
<evidence type="ECO:0000256" key="9">
    <source>
        <dbReference type="PROSITE-ProRule" id="PRU01240"/>
    </source>
</evidence>
<dbReference type="SUPFAM" id="SSF52743">
    <property type="entry name" value="Subtilisin-like"/>
    <property type="match status" value="1"/>
</dbReference>
<comment type="subcellular location">
    <subcellularLocation>
        <location evidence="2">Secreted</location>
    </subcellularLocation>
</comment>
<dbReference type="GO" id="GO:0006508">
    <property type="term" value="P:proteolysis"/>
    <property type="evidence" value="ECO:0007669"/>
    <property type="project" value="UniProtKB-KW"/>
</dbReference>